<dbReference type="PROSITE" id="PS50893">
    <property type="entry name" value="ABC_TRANSPORTER_2"/>
    <property type="match status" value="2"/>
</dbReference>
<gene>
    <name evidence="10" type="ORF">LIP_0632</name>
</gene>
<reference evidence="11" key="2">
    <citation type="journal article" date="2016" name="Int. J. Syst. Evol. Microbiol.">
        <title>Complete genome sequence and cell structure of Limnochorda pilosa, a Gram-negative spore-former within the phylum Firmicutes.</title>
        <authorList>
            <person name="Watanabe M."/>
            <person name="Kojima H."/>
            <person name="Fukui M."/>
        </authorList>
    </citation>
    <scope>NUCLEOTIDE SEQUENCE [LARGE SCALE GENOMIC DNA]</scope>
    <source>
        <strain evidence="11">HC45</strain>
    </source>
</reference>
<dbReference type="GO" id="GO:0005524">
    <property type="term" value="F:ATP binding"/>
    <property type="evidence" value="ECO:0007669"/>
    <property type="project" value="UniProtKB-KW"/>
</dbReference>
<sequence>MSGTRPHPADGPVLSLEDLSVTYRGRGGEERAVHGLSLSIGPGEAYGLVGESGCGKTTVALAVMGYLPRAGRVTGGDLTFMGRDLLRLSPRELQRLRGDRLAMVYQNPQSALNPTMTVGRQVAEVFVHHGHLRPRQAWEAAAALLRRVRIAEPHRVMHLYAHQLSGGMQQRIVIAMALAGAPDLLVLDEPTTALDATVQAEVLELFGSIREESRTSMLFISHNLAVVGQICDRVGVMYAGRLVEEGPADQVLRAPRHPYTRALLWCVPRSTTAPRAPLQAVPGEPPRPREMATGCAFAPRCPLARERCRHEEPPLLPVGAGRASRCFFWQELEASEAEAPEVEAPAAGAAEGTAAPGPSRVAVAPSPASRDEASFAPVEAPLLEVRGLHQRLGGALILRDVDLELGRGETFGLVGESGCGKSTLARSVAGLLPRTGGDLRLDGAGLAPRASQRSPETRRRIQMVFQNPDTTLNPRHRVGAMLRRAASVLGRLDRRQARDRAVELARWVQLDPSLLERLPGELSGGQRQRVAIARAFAGNPDLVILDEPTSALDVSVQAAILNLLLRLQEQWHTSYLFISHDLAVVRHLADRVGVMYLGELCEVGPAASTFEPPFHPYTEALLSAGPALPGEAARTAIRLAGTVPGVTQRPLGCPFHTRCPRKLGPICEAEPPPWQEVSPGHAIRCWIPAGDLALAQGAVPAGSPAEGSGARRA</sequence>
<dbReference type="FunFam" id="3.40.50.300:FF:000016">
    <property type="entry name" value="Oligopeptide ABC transporter ATP-binding component"/>
    <property type="match status" value="1"/>
</dbReference>
<organism evidence="10 11">
    <name type="scientific">Limnochorda pilosa</name>
    <dbReference type="NCBI Taxonomy" id="1555112"/>
    <lineage>
        <taxon>Bacteria</taxon>
        <taxon>Bacillati</taxon>
        <taxon>Bacillota</taxon>
        <taxon>Limnochordia</taxon>
        <taxon>Limnochordales</taxon>
        <taxon>Limnochordaceae</taxon>
        <taxon>Limnochorda</taxon>
    </lineage>
</organism>
<name>A0A0K2SI10_LIMPI</name>
<reference evidence="11" key="1">
    <citation type="submission" date="2015-07" db="EMBL/GenBank/DDBJ databases">
        <title>Complete genome sequence and phylogenetic analysis of Limnochorda pilosa.</title>
        <authorList>
            <person name="Watanabe M."/>
            <person name="Kojima H."/>
            <person name="Fukui M."/>
        </authorList>
    </citation>
    <scope>NUCLEOTIDE SEQUENCE [LARGE SCALE GENOMIC DNA]</scope>
    <source>
        <strain evidence="11">HC45</strain>
    </source>
</reference>
<keyword evidence="4" id="KW-1003">Cell membrane</keyword>
<dbReference type="Pfam" id="PF00005">
    <property type="entry name" value="ABC_tran"/>
    <property type="match status" value="2"/>
</dbReference>
<dbReference type="InterPro" id="IPR003439">
    <property type="entry name" value="ABC_transporter-like_ATP-bd"/>
</dbReference>
<dbReference type="PANTHER" id="PTHR43297:SF2">
    <property type="entry name" value="DIPEPTIDE TRANSPORT ATP-BINDING PROTEIN DPPD"/>
    <property type="match status" value="1"/>
</dbReference>
<evidence type="ECO:0000259" key="9">
    <source>
        <dbReference type="PROSITE" id="PS50893"/>
    </source>
</evidence>
<dbReference type="GO" id="GO:0015833">
    <property type="term" value="P:peptide transport"/>
    <property type="evidence" value="ECO:0007669"/>
    <property type="project" value="InterPro"/>
</dbReference>
<keyword evidence="11" id="KW-1185">Reference proteome</keyword>
<dbReference type="InterPro" id="IPR050388">
    <property type="entry name" value="ABC_Ni/Peptide_Import"/>
</dbReference>
<dbReference type="SUPFAM" id="SSF52540">
    <property type="entry name" value="P-loop containing nucleoside triphosphate hydrolases"/>
    <property type="match status" value="2"/>
</dbReference>
<dbReference type="CDD" id="cd03257">
    <property type="entry name" value="ABC_NikE_OppD_transporters"/>
    <property type="match status" value="2"/>
</dbReference>
<proteinExistence type="inferred from homology"/>
<evidence type="ECO:0000256" key="2">
    <source>
        <dbReference type="ARBA" id="ARBA00005417"/>
    </source>
</evidence>
<accession>A0A0K2SI10</accession>
<evidence type="ECO:0000313" key="11">
    <source>
        <dbReference type="Proteomes" id="UP000065807"/>
    </source>
</evidence>
<comment type="subcellular location">
    <subcellularLocation>
        <location evidence="1">Cell membrane</location>
        <topology evidence="1">Peripheral membrane protein</topology>
    </subcellularLocation>
</comment>
<evidence type="ECO:0000256" key="3">
    <source>
        <dbReference type="ARBA" id="ARBA00022448"/>
    </source>
</evidence>
<dbReference type="InterPro" id="IPR003593">
    <property type="entry name" value="AAA+_ATPase"/>
</dbReference>
<feature type="domain" description="ABC transporter" evidence="9">
    <location>
        <begin position="383"/>
        <end position="622"/>
    </location>
</feature>
<evidence type="ECO:0000256" key="1">
    <source>
        <dbReference type="ARBA" id="ARBA00004202"/>
    </source>
</evidence>
<dbReference type="NCBIfam" id="NF007739">
    <property type="entry name" value="PRK10419.1"/>
    <property type="match status" value="2"/>
</dbReference>
<dbReference type="Pfam" id="PF08352">
    <property type="entry name" value="oligo_HPY"/>
    <property type="match status" value="2"/>
</dbReference>
<dbReference type="KEGG" id="lpil:LIP_0632"/>
<dbReference type="InterPro" id="IPR017871">
    <property type="entry name" value="ABC_transporter-like_CS"/>
</dbReference>
<dbReference type="STRING" id="1555112.LIP_0632"/>
<comment type="similarity">
    <text evidence="2">Belongs to the ABC transporter superfamily.</text>
</comment>
<keyword evidence="5" id="KW-0547">Nucleotide-binding</keyword>
<dbReference type="RefSeq" id="WP_068134102.1">
    <property type="nucleotide sequence ID" value="NZ_AP014924.1"/>
</dbReference>
<dbReference type="NCBIfam" id="TIGR01727">
    <property type="entry name" value="oligo_HPY"/>
    <property type="match status" value="2"/>
</dbReference>
<dbReference type="PATRIC" id="fig|1555112.3.peg.661"/>
<evidence type="ECO:0000256" key="6">
    <source>
        <dbReference type="ARBA" id="ARBA00022840"/>
    </source>
</evidence>
<keyword evidence="3" id="KW-0813">Transport</keyword>
<keyword evidence="7" id="KW-0472">Membrane</keyword>
<dbReference type="InterPro" id="IPR027417">
    <property type="entry name" value="P-loop_NTPase"/>
</dbReference>
<dbReference type="SMART" id="SM00382">
    <property type="entry name" value="AAA"/>
    <property type="match status" value="2"/>
</dbReference>
<dbReference type="GO" id="GO:0005886">
    <property type="term" value="C:plasma membrane"/>
    <property type="evidence" value="ECO:0007669"/>
    <property type="project" value="UniProtKB-SubCell"/>
</dbReference>
<feature type="compositionally biased region" description="Low complexity" evidence="8">
    <location>
        <begin position="342"/>
        <end position="358"/>
    </location>
</feature>
<feature type="region of interest" description="Disordered" evidence="8">
    <location>
        <begin position="338"/>
        <end position="366"/>
    </location>
</feature>
<dbReference type="OrthoDB" id="9806285at2"/>
<dbReference type="GO" id="GO:0016887">
    <property type="term" value="F:ATP hydrolysis activity"/>
    <property type="evidence" value="ECO:0007669"/>
    <property type="project" value="InterPro"/>
</dbReference>
<dbReference type="PANTHER" id="PTHR43297">
    <property type="entry name" value="OLIGOPEPTIDE TRANSPORT ATP-BINDING PROTEIN APPD"/>
    <property type="match status" value="1"/>
</dbReference>
<dbReference type="Proteomes" id="UP000065807">
    <property type="component" value="Chromosome"/>
</dbReference>
<evidence type="ECO:0000256" key="7">
    <source>
        <dbReference type="ARBA" id="ARBA00023136"/>
    </source>
</evidence>
<evidence type="ECO:0000256" key="5">
    <source>
        <dbReference type="ARBA" id="ARBA00022741"/>
    </source>
</evidence>
<dbReference type="InterPro" id="IPR013563">
    <property type="entry name" value="Oligopep_ABC_C"/>
</dbReference>
<dbReference type="EMBL" id="AP014924">
    <property type="protein sequence ID" value="BAS26489.1"/>
    <property type="molecule type" value="Genomic_DNA"/>
</dbReference>
<dbReference type="PROSITE" id="PS00211">
    <property type="entry name" value="ABC_TRANSPORTER_1"/>
    <property type="match status" value="2"/>
</dbReference>
<dbReference type="Gene3D" id="3.40.50.300">
    <property type="entry name" value="P-loop containing nucleotide triphosphate hydrolases"/>
    <property type="match status" value="2"/>
</dbReference>
<evidence type="ECO:0000256" key="4">
    <source>
        <dbReference type="ARBA" id="ARBA00022475"/>
    </source>
</evidence>
<dbReference type="NCBIfam" id="NF008453">
    <property type="entry name" value="PRK11308.1"/>
    <property type="match status" value="2"/>
</dbReference>
<feature type="domain" description="ABC transporter" evidence="9">
    <location>
        <begin position="14"/>
        <end position="264"/>
    </location>
</feature>
<protein>
    <submittedName>
        <fullName evidence="10">ABC transporter ATP-binding protein</fullName>
    </submittedName>
</protein>
<evidence type="ECO:0000313" key="10">
    <source>
        <dbReference type="EMBL" id="BAS26489.1"/>
    </source>
</evidence>
<evidence type="ECO:0000256" key="8">
    <source>
        <dbReference type="SAM" id="MobiDB-lite"/>
    </source>
</evidence>
<dbReference type="AlphaFoldDB" id="A0A0K2SI10"/>
<keyword evidence="6 10" id="KW-0067">ATP-binding</keyword>